<evidence type="ECO:0000313" key="2">
    <source>
        <dbReference type="EMBL" id="SDC06545.1"/>
    </source>
</evidence>
<sequence>MRTIFGGSNFIWFMKYNHELAGSLRTLHLVFLMGSLSFLIISMSFSSEISRLLNSPKYYSESAIVSSLATVGFLTIGNSQFNKLAVDGETLDVDERYFSYKRAMFNQFVLANIVMVMLGVLYMVFNRGLFIAEAFGVIGIQLALFPTKRRLVRVLKLEKS</sequence>
<evidence type="ECO:0000256" key="1">
    <source>
        <dbReference type="SAM" id="Phobius"/>
    </source>
</evidence>
<proteinExistence type="predicted"/>
<evidence type="ECO:0000313" key="3">
    <source>
        <dbReference type="Proteomes" id="UP000199452"/>
    </source>
</evidence>
<feature type="transmembrane region" description="Helical" evidence="1">
    <location>
        <begin position="130"/>
        <end position="147"/>
    </location>
</feature>
<feature type="transmembrane region" description="Helical" evidence="1">
    <location>
        <begin position="20"/>
        <end position="41"/>
    </location>
</feature>
<organism evidence="2 3">
    <name type="scientific">Williamwhitmania taraxaci</name>
    <dbReference type="NCBI Taxonomy" id="1640674"/>
    <lineage>
        <taxon>Bacteria</taxon>
        <taxon>Pseudomonadati</taxon>
        <taxon>Bacteroidota</taxon>
        <taxon>Bacteroidia</taxon>
        <taxon>Bacteroidales</taxon>
        <taxon>Williamwhitmaniaceae</taxon>
        <taxon>Williamwhitmania</taxon>
    </lineage>
</organism>
<accession>A0A1G6IKL7</accession>
<name>A0A1G6IKL7_9BACT</name>
<dbReference type="AlphaFoldDB" id="A0A1G6IKL7"/>
<dbReference type="Proteomes" id="UP000199452">
    <property type="component" value="Unassembled WGS sequence"/>
</dbReference>
<dbReference type="EMBL" id="FMYP01000016">
    <property type="protein sequence ID" value="SDC06545.1"/>
    <property type="molecule type" value="Genomic_DNA"/>
</dbReference>
<feature type="transmembrane region" description="Helical" evidence="1">
    <location>
        <begin position="105"/>
        <end position="124"/>
    </location>
</feature>
<reference evidence="2 3" key="1">
    <citation type="submission" date="2016-09" db="EMBL/GenBank/DDBJ databases">
        <authorList>
            <person name="Capua I."/>
            <person name="De Benedictis P."/>
            <person name="Joannis T."/>
            <person name="Lombin L.H."/>
            <person name="Cattoli G."/>
        </authorList>
    </citation>
    <scope>NUCLEOTIDE SEQUENCE [LARGE SCALE GENOMIC DNA]</scope>
    <source>
        <strain evidence="2 3">A7P-90m</strain>
    </source>
</reference>
<keyword evidence="1" id="KW-1133">Transmembrane helix</keyword>
<keyword evidence="3" id="KW-1185">Reference proteome</keyword>
<dbReference type="RefSeq" id="WP_092436957.1">
    <property type="nucleotide sequence ID" value="NZ_FMYP01000016.1"/>
</dbReference>
<keyword evidence="1" id="KW-0472">Membrane</keyword>
<keyword evidence="1" id="KW-0812">Transmembrane</keyword>
<protein>
    <submittedName>
        <fullName evidence="2">Uncharacterized protein</fullName>
    </submittedName>
</protein>
<gene>
    <name evidence="2" type="ORF">SAMN05216323_101624</name>
</gene>